<organism evidence="9 10">
    <name type="scientific">Serendipita vermifera MAFF 305830</name>
    <dbReference type="NCBI Taxonomy" id="933852"/>
    <lineage>
        <taxon>Eukaryota</taxon>
        <taxon>Fungi</taxon>
        <taxon>Dikarya</taxon>
        <taxon>Basidiomycota</taxon>
        <taxon>Agaricomycotina</taxon>
        <taxon>Agaricomycetes</taxon>
        <taxon>Sebacinales</taxon>
        <taxon>Serendipitaceae</taxon>
        <taxon>Serendipita</taxon>
    </lineage>
</organism>
<keyword evidence="4 8" id="KW-0812">Transmembrane</keyword>
<dbReference type="NCBIfam" id="TIGR00937">
    <property type="entry name" value="2A51"/>
    <property type="match status" value="1"/>
</dbReference>
<dbReference type="InterPro" id="IPR014047">
    <property type="entry name" value="Chr_Tranpt_l_chain"/>
</dbReference>
<reference evidence="9 10" key="1">
    <citation type="submission" date="2014-04" db="EMBL/GenBank/DDBJ databases">
        <authorList>
            <consortium name="DOE Joint Genome Institute"/>
            <person name="Kuo A."/>
            <person name="Zuccaro A."/>
            <person name="Kohler A."/>
            <person name="Nagy L.G."/>
            <person name="Floudas D."/>
            <person name="Copeland A."/>
            <person name="Barry K.W."/>
            <person name="Cichocki N."/>
            <person name="Veneault-Fourrey C."/>
            <person name="LaButti K."/>
            <person name="Lindquist E.A."/>
            <person name="Lipzen A."/>
            <person name="Lundell T."/>
            <person name="Morin E."/>
            <person name="Murat C."/>
            <person name="Sun H."/>
            <person name="Tunlid A."/>
            <person name="Henrissat B."/>
            <person name="Grigoriev I.V."/>
            <person name="Hibbett D.S."/>
            <person name="Martin F."/>
            <person name="Nordberg H.P."/>
            <person name="Cantor M.N."/>
            <person name="Hua S.X."/>
        </authorList>
    </citation>
    <scope>NUCLEOTIDE SEQUENCE [LARGE SCALE GENOMIC DNA]</scope>
    <source>
        <strain evidence="9 10">MAFF 305830</strain>
    </source>
</reference>
<dbReference type="InterPro" id="IPR052518">
    <property type="entry name" value="CHR_Transporter"/>
</dbReference>
<feature type="transmembrane region" description="Helical" evidence="8">
    <location>
        <begin position="269"/>
        <end position="293"/>
    </location>
</feature>
<comment type="subcellular location">
    <subcellularLocation>
        <location evidence="1">Cell membrane</location>
        <topology evidence="1">Multi-pass membrane protein</topology>
    </subcellularLocation>
</comment>
<proteinExistence type="inferred from homology"/>
<evidence type="ECO:0000313" key="9">
    <source>
        <dbReference type="EMBL" id="KIM27408.1"/>
    </source>
</evidence>
<evidence type="ECO:0000256" key="5">
    <source>
        <dbReference type="ARBA" id="ARBA00022989"/>
    </source>
</evidence>
<feature type="transmembrane region" description="Helical" evidence="8">
    <location>
        <begin position="228"/>
        <end position="249"/>
    </location>
</feature>
<feature type="transmembrane region" description="Helical" evidence="8">
    <location>
        <begin position="345"/>
        <end position="366"/>
    </location>
</feature>
<dbReference type="PANTHER" id="PTHR43663">
    <property type="entry name" value="CHROMATE TRANSPORT PROTEIN-RELATED"/>
    <property type="match status" value="1"/>
</dbReference>
<feature type="transmembrane region" description="Helical" evidence="8">
    <location>
        <begin position="423"/>
        <end position="441"/>
    </location>
</feature>
<dbReference type="Pfam" id="PF02417">
    <property type="entry name" value="Chromate_transp"/>
    <property type="match status" value="2"/>
</dbReference>
<feature type="transmembrane region" description="Helical" evidence="8">
    <location>
        <begin position="47"/>
        <end position="65"/>
    </location>
</feature>
<evidence type="ECO:0008006" key="11">
    <source>
        <dbReference type="Google" id="ProtNLM"/>
    </source>
</evidence>
<evidence type="ECO:0000256" key="8">
    <source>
        <dbReference type="SAM" id="Phobius"/>
    </source>
</evidence>
<dbReference type="AlphaFoldDB" id="A0A0C2WM96"/>
<feature type="transmembrane region" description="Helical" evidence="8">
    <location>
        <begin position="378"/>
        <end position="403"/>
    </location>
</feature>
<dbReference type="Proteomes" id="UP000054097">
    <property type="component" value="Unassembled WGS sequence"/>
</dbReference>
<comment type="similarity">
    <text evidence="2">Belongs to the chromate ion transporter (CHR) (TC 2.A.51) family.</text>
</comment>
<evidence type="ECO:0000256" key="4">
    <source>
        <dbReference type="ARBA" id="ARBA00022692"/>
    </source>
</evidence>
<reference evidence="10" key="2">
    <citation type="submission" date="2015-01" db="EMBL/GenBank/DDBJ databases">
        <title>Evolutionary Origins and Diversification of the Mycorrhizal Mutualists.</title>
        <authorList>
            <consortium name="DOE Joint Genome Institute"/>
            <consortium name="Mycorrhizal Genomics Consortium"/>
            <person name="Kohler A."/>
            <person name="Kuo A."/>
            <person name="Nagy L.G."/>
            <person name="Floudas D."/>
            <person name="Copeland A."/>
            <person name="Barry K.W."/>
            <person name="Cichocki N."/>
            <person name="Veneault-Fourrey C."/>
            <person name="LaButti K."/>
            <person name="Lindquist E.A."/>
            <person name="Lipzen A."/>
            <person name="Lundell T."/>
            <person name="Morin E."/>
            <person name="Murat C."/>
            <person name="Riley R."/>
            <person name="Ohm R."/>
            <person name="Sun H."/>
            <person name="Tunlid A."/>
            <person name="Henrissat B."/>
            <person name="Grigoriev I.V."/>
            <person name="Hibbett D.S."/>
            <person name="Martin F."/>
        </authorList>
    </citation>
    <scope>NUCLEOTIDE SEQUENCE [LARGE SCALE GENOMIC DNA]</scope>
    <source>
        <strain evidence="10">MAFF 305830</strain>
    </source>
</reference>
<dbReference type="GO" id="GO:0005886">
    <property type="term" value="C:plasma membrane"/>
    <property type="evidence" value="ECO:0007669"/>
    <property type="project" value="UniProtKB-SubCell"/>
</dbReference>
<gene>
    <name evidence="9" type="ORF">M408DRAFT_311283</name>
</gene>
<dbReference type="EMBL" id="KN824299">
    <property type="protein sequence ID" value="KIM27408.1"/>
    <property type="molecule type" value="Genomic_DNA"/>
</dbReference>
<dbReference type="InterPro" id="IPR003370">
    <property type="entry name" value="Chromate_transpt"/>
</dbReference>
<evidence type="ECO:0000256" key="3">
    <source>
        <dbReference type="ARBA" id="ARBA00022475"/>
    </source>
</evidence>
<dbReference type="HOGENOM" id="CLU_018106_0_0_1"/>
<feature type="transmembrane region" description="Helical" evidence="8">
    <location>
        <begin position="313"/>
        <end position="333"/>
    </location>
</feature>
<keyword evidence="5 8" id="KW-1133">Transmembrane helix</keyword>
<keyword evidence="10" id="KW-1185">Reference proteome</keyword>
<dbReference type="PANTHER" id="PTHR43663:SF1">
    <property type="entry name" value="CHROMATE TRANSPORTER"/>
    <property type="match status" value="1"/>
</dbReference>
<feature type="compositionally biased region" description="Basic and acidic residues" evidence="7">
    <location>
        <begin position="1"/>
        <end position="13"/>
    </location>
</feature>
<keyword evidence="6 8" id="KW-0472">Membrane</keyword>
<feature type="region of interest" description="Disordered" evidence="7">
    <location>
        <begin position="1"/>
        <end position="23"/>
    </location>
</feature>
<sequence length="466" mass="50704">MEHKSAEDLERSGTRPVEASQDINHEDSRSSIYLEEFEDNSKVPKMGVLPIFWLFLTRFGIFAWGGPAAQIARLKEELVIKEGWITIARLNRVFSVYQILPGPEASEICMFFGCLAGGRLGGFAAGVGFILPGFIFMLIASYLYSIVGFGNIYVNASFRALQPMVAAMMCRAVHKIAEHAFIPQGSKTVNPFLVGYALFTALNNALRINWFISLGVYGLINMAVTRRYYIPAGIVFVLQYVGYGLYVHFKGVPSPLSFALGIAPTPDLPHLVSLGLVSGSLSFGGAFTAVPFIQAEAVLRGGWMPQQTFIDCIAIGSIIPGPLTMFSTFVGFYGGNVYGGLGHAFAGAVVITLSIFFPCFLFVIAGHRVLERLVRNKFLAAGFDGICGAVVGVIAIVACQLLKASVNFQGHGEILNEEQRYQLAAQNSLAAVIFVLTFAALYNFQYRFLIILLVIMGALAGQFLFV</sequence>
<feature type="transmembrane region" description="Helical" evidence="8">
    <location>
        <begin position="193"/>
        <end position="216"/>
    </location>
</feature>
<accession>A0A0C2WM96</accession>
<dbReference type="PIRSF" id="PIRSF004810">
    <property type="entry name" value="ChrA"/>
    <property type="match status" value="1"/>
</dbReference>
<dbReference type="OrthoDB" id="2160638at2759"/>
<feature type="transmembrane region" description="Helical" evidence="8">
    <location>
        <begin position="448"/>
        <end position="465"/>
    </location>
</feature>
<evidence type="ECO:0000256" key="7">
    <source>
        <dbReference type="SAM" id="MobiDB-lite"/>
    </source>
</evidence>
<dbReference type="STRING" id="933852.A0A0C2WM96"/>
<evidence type="ECO:0000256" key="1">
    <source>
        <dbReference type="ARBA" id="ARBA00004651"/>
    </source>
</evidence>
<keyword evidence="3" id="KW-1003">Cell membrane</keyword>
<evidence type="ECO:0000256" key="2">
    <source>
        <dbReference type="ARBA" id="ARBA00005262"/>
    </source>
</evidence>
<evidence type="ECO:0000256" key="6">
    <source>
        <dbReference type="ARBA" id="ARBA00023136"/>
    </source>
</evidence>
<evidence type="ECO:0000313" key="10">
    <source>
        <dbReference type="Proteomes" id="UP000054097"/>
    </source>
</evidence>
<protein>
    <recommendedName>
        <fullName evidence="11">Chromate transporter</fullName>
    </recommendedName>
</protein>
<name>A0A0C2WM96_SERVB</name>
<dbReference type="GO" id="GO:0015109">
    <property type="term" value="F:chromate transmembrane transporter activity"/>
    <property type="evidence" value="ECO:0007669"/>
    <property type="project" value="InterPro"/>
</dbReference>
<feature type="transmembrane region" description="Helical" evidence="8">
    <location>
        <begin position="120"/>
        <end position="144"/>
    </location>
</feature>